<feature type="compositionally biased region" description="Basic and acidic residues" evidence="1">
    <location>
        <begin position="21"/>
        <end position="37"/>
    </location>
</feature>
<dbReference type="RefSeq" id="XP_065647565.1">
    <property type="nucleotide sequence ID" value="XM_065791493.1"/>
</dbReference>
<evidence type="ECO:0000313" key="3">
    <source>
        <dbReference type="RefSeq" id="XP_065647565.1"/>
    </source>
</evidence>
<keyword evidence="2" id="KW-1185">Reference proteome</keyword>
<evidence type="ECO:0000313" key="2">
    <source>
        <dbReference type="Proteomes" id="UP001652625"/>
    </source>
</evidence>
<feature type="region of interest" description="Disordered" evidence="1">
    <location>
        <begin position="21"/>
        <end position="57"/>
    </location>
</feature>
<gene>
    <name evidence="3" type="primary">LOC105850979</name>
</gene>
<protein>
    <submittedName>
        <fullName evidence="3">MATH and LRR domain-containing protein PFE0570w</fullName>
    </submittedName>
</protein>
<accession>A0ABM4BF09</accession>
<dbReference type="GeneID" id="105850979"/>
<dbReference type="Proteomes" id="UP001652625">
    <property type="component" value="Chromosome 02"/>
</dbReference>
<sequence>MKLKLIKRRLSAGDIYKEETKKDSNTFNKKESLEKQSSESVISSPISSPDLKPRSRTQSLDNVGAKTFFKSPKFLRRKKDDWSISNANLVSSTYTGNFEPLYATLERKRRGELIDDYSESRALKNELLKNNFTIEVQEQKILEDVKEEDLDALKEFLSEFVDINDNIITCGYDNFTALPSPNLPNTPSTTPVQYMTNSGTNNLSSQSSLSEKTNIDDTLIDKLLTLKKDKETIPENLVKNNSHSKIQTHKKVTTDFSGDCGINGIKITINDGERFENEFTYTSKGLSRSGSVDSLLNEMDVFITQSVSDEIERDFSVRDKTKIMEYTITGKISQSKDVYKNYIIDKKIAHPLTSNTVENGATSLETCSTKLSELSSKEKIENKKTTCENVDQLRIYEKADQELQTLKNTTDFPENSPLNFSEISLVLKQCNKKKDFNGVKEFNDSDNRFEILKNMIKMANDKSTLKSTNDEETKKESYNNVTSEEIINSFEMVECLECLPSISFKNTRTDELENFALKLSEEIIKEFELSLKLNLEKYEYSNKSSSLTKNEVIETKLTNENKKKNNFNLPEKNKDELSLKCDKEFLEIKQNKLDYQGNLLKDHAAINDELDNQIKLEKISIDDIEKLQQNSVQKTLQNSFTYELHFHQKEIESDQNAHKLNYSETEPDINVSKSNSQMFESDQNVPELNLNTLDLKMSSKSITNFKQNILVSDLNKSESELNVPETNIKILKPNFGSETDIKLSHNVILPDLNMYQSDLNMLQSNLNVSDSNFNVPESDLNVTESNKNAHKTDHNILKVDQHIIESEQNIYELDQKIDTHLDYSQVINVTQLKNSSVDESIPLETSSFKKIAYLETLSIEEPTQLMTSSFKENTNLKTLSVEVVTLLETPSNEEISQLETPSIEGVTQLEIPSSEEIMQLESSSVEKDTQLETLSNKELTQLEMLSIKEITQLEILSNEEIAQLESSSVEEVTQLETLSNKEVTQLEILPNEKVTLLKTSSNEETMQLKTPSNEEVTQLETPSNEEVTQLEISLVEEVTQLETPSIKEATQLKSLTVKKVTQLETFLNEKVTLLETSLIKELTQLESSSVKDVEFETTQFETTSVEHPEVSFAIHHVKETSEKTQDEKNAYMVDNKSENLNVNNNTYEFVKDVNITRPGDLIQAYDVDKIDNNTDNIVNNIKSNANISDDVTSKNNDYNNVVCIKDVYNLRIHTNSITTVPNNIINTTEEITTDTVGFNKTVITCNSNNATENNDNILFPSNSILNNADNIINNNDDFNEVASSKSEYDTTKYTESITRKTDNFNTNDIIAIEKNDINIFPDLNEISNTKNENDNQGITIKTTSYTENITNGTDNIYKTATIESNENAIKHTKNITTITDNIVNNMENNACNTDDFNVVVALGHEDTTLNTVNLLNDTDHVKKCTNYTYQDLTGNTDCYLTNIVGNFIETSVKNENSITYNNTTNVYNIAEISKNTPNITDDLNETPITMSEVNVMYNANSFNNNDISNNIGDVENYIEYVENNFAHSSQVCSNSFDSNNNKNICERETSQIKSQVLSRKEALLVQLLEKLAAQRLCNDIRSDESILENIINDESTYNNAQPVPERKYKMLEKRSKTFDASNKEIIQKNILLKLKKSKKGLQSKISSAKSFDYGSNKYDDRSSEYDYRSSEPIYENEEINNYDLTNLNKDNKEHEYVNEKAKKISDIAFVILKTCRENEELNESDLDDPTAKQNNSECNFSNLLNEEKQVIKDIEDEIVSCSVDLQESNIDFSKMLDLNMLDEETVHQNSYIVNDSIAKQCEANPEKLGQDLEVNLTKNMPKCIQACNRELVHEDISSPKYLDYNKVIDFSALKTKEKQKLKLLTKAKSFSNANEPISEKENHGVYKLSDYKIEEIFTQDNDILKEFKNDVTNGQQDDSLTEDGLGKSELSKCLHFDEDLNQVENSGIQPCEESNNFGNCFEEKTNKRKTLKFSRPSLDSMLFSPGVTLQNQVLQSIQLDNESKNKISHLIDDKNNNDPFSAKIFEVTNKKQQSNNSLENSYNKTLWQDENTDFNMQVFSSTIEEDDLEYQLKDCKNNLFKINETIQDINLHENSTAYVAPVSNVTSVFHEPTAYSVTPVSYVTSISKQPANNIGTLPDSFLCSESATTEQRSFKSKITFLPTHHVKNKNITFCNTIPKISNTTSTLTSSLIDSNSQLQECEVHINSRENNLVKEIEAEKTLEKTLTESFEKNKTKSSVHHSKNDYDSNLSIQLKSVNQPQKVTVELKSSWRISNTS</sequence>
<evidence type="ECO:0000256" key="1">
    <source>
        <dbReference type="SAM" id="MobiDB-lite"/>
    </source>
</evidence>
<reference evidence="2" key="1">
    <citation type="submission" date="2025-05" db="UniProtKB">
        <authorList>
            <consortium name="RefSeq"/>
        </authorList>
    </citation>
    <scope>NUCLEOTIDE SEQUENCE [LARGE SCALE GENOMIC DNA]</scope>
</reference>
<organism evidence="2 3">
    <name type="scientific">Hydra vulgaris</name>
    <name type="common">Hydra</name>
    <name type="synonym">Hydra attenuata</name>
    <dbReference type="NCBI Taxonomy" id="6087"/>
    <lineage>
        <taxon>Eukaryota</taxon>
        <taxon>Metazoa</taxon>
        <taxon>Cnidaria</taxon>
        <taxon>Hydrozoa</taxon>
        <taxon>Hydroidolina</taxon>
        <taxon>Anthoathecata</taxon>
        <taxon>Aplanulata</taxon>
        <taxon>Hydridae</taxon>
        <taxon>Hydra</taxon>
    </lineage>
</organism>
<name>A0ABM4BF09_HYDVU</name>
<feature type="compositionally biased region" description="Low complexity" evidence="1">
    <location>
        <begin position="38"/>
        <end position="49"/>
    </location>
</feature>
<reference evidence="3" key="2">
    <citation type="submission" date="2025-08" db="UniProtKB">
        <authorList>
            <consortium name="RefSeq"/>
        </authorList>
    </citation>
    <scope>IDENTIFICATION</scope>
</reference>
<proteinExistence type="predicted"/>